<dbReference type="InterPro" id="IPR050833">
    <property type="entry name" value="Poly_Biosynth_Transport"/>
</dbReference>
<protein>
    <submittedName>
        <fullName evidence="7">Lipopolysaccharide biosynthesis protein</fullName>
    </submittedName>
</protein>
<keyword evidence="5 6" id="KW-0472">Membrane</keyword>
<comment type="subcellular location">
    <subcellularLocation>
        <location evidence="1">Cell membrane</location>
        <topology evidence="1">Multi-pass membrane protein</topology>
    </subcellularLocation>
</comment>
<evidence type="ECO:0000256" key="2">
    <source>
        <dbReference type="ARBA" id="ARBA00022475"/>
    </source>
</evidence>
<name>A0ABS9YTC9_9MYCO</name>
<accession>A0ABS9YTC9</accession>
<feature type="transmembrane region" description="Helical" evidence="6">
    <location>
        <begin position="246"/>
        <end position="273"/>
    </location>
</feature>
<feature type="transmembrane region" description="Helical" evidence="6">
    <location>
        <begin position="326"/>
        <end position="346"/>
    </location>
</feature>
<reference evidence="7" key="1">
    <citation type="journal article" date="2022" name="ISME J.">
        <title>Identification of active gaseous-alkane degraders at natural gas seeps.</title>
        <authorList>
            <person name="Farhan Ul Haque M."/>
            <person name="Hernandez M."/>
            <person name="Crombie A.T."/>
            <person name="Murrell J.C."/>
        </authorList>
    </citation>
    <scope>NUCLEOTIDE SEQUENCE</scope>
    <source>
        <strain evidence="7">ANDR5</strain>
    </source>
</reference>
<sequence>MAADQASPVITAGRFRFKPEVGGELAAESNLNVNTISLILSNGVTCVLGLCFWGVAARVFPANYVGVAAALINSALMLSTLSILSIDRFYERFLPVAGYRAGEFLTRGFLIVATVSTAGGVGLIVLGPRHALFTSGWVMAAYPVFVTVIAVFILQDKVVAGLGVARWAAAKNTIHAVLKLVVLIVIALLASAGALAGTAAASTAIVAAWGGTAAVIVACLFVAIRRRCRDHPRFQLTPKLPPWGELWSYFGSSFGITAMLSIGALVVPLIVVAQAGPTANAYFQIAWQFVGALYLTVHLVVSPYVAEVATHPDKVVALSWRTVRMLIAIAVAGSAGLLLLGPIMLSLVGAEYRTGGEALLQLAAVFVPLSVVGAAYEGFARAQRKLRLQLTMTFVSTVIVICGSFVGTRYLGATGVGWAYLAAESVTAVVLIVPVTNWLRKRMYLGLPERASTEGSLAEVDRRSIEMNGIDAP</sequence>
<evidence type="ECO:0000256" key="3">
    <source>
        <dbReference type="ARBA" id="ARBA00022692"/>
    </source>
</evidence>
<proteinExistence type="predicted"/>
<organism evidence="7 8">
    <name type="scientific">Candidatus Mycolicibacterium alkanivorans</name>
    <dbReference type="NCBI Taxonomy" id="2954114"/>
    <lineage>
        <taxon>Bacteria</taxon>
        <taxon>Bacillati</taxon>
        <taxon>Actinomycetota</taxon>
        <taxon>Actinomycetes</taxon>
        <taxon>Mycobacteriales</taxon>
        <taxon>Mycobacteriaceae</taxon>
        <taxon>Mycolicibacterium</taxon>
    </lineage>
</organism>
<evidence type="ECO:0000313" key="7">
    <source>
        <dbReference type="EMBL" id="MCI4674457.1"/>
    </source>
</evidence>
<feature type="transmembrane region" description="Helical" evidence="6">
    <location>
        <begin position="176"/>
        <end position="200"/>
    </location>
</feature>
<keyword evidence="2" id="KW-1003">Cell membrane</keyword>
<feature type="transmembrane region" description="Helical" evidence="6">
    <location>
        <begin position="418"/>
        <end position="439"/>
    </location>
</feature>
<comment type="caution">
    <text evidence="7">The sequence shown here is derived from an EMBL/GenBank/DDBJ whole genome shotgun (WGS) entry which is preliminary data.</text>
</comment>
<dbReference type="RefSeq" id="WP_243070887.1">
    <property type="nucleotide sequence ID" value="NZ_JAIVFL010000001.1"/>
</dbReference>
<feature type="transmembrane region" description="Helical" evidence="6">
    <location>
        <begin position="285"/>
        <end position="306"/>
    </location>
</feature>
<evidence type="ECO:0000313" key="8">
    <source>
        <dbReference type="Proteomes" id="UP001139068"/>
    </source>
</evidence>
<feature type="transmembrane region" description="Helical" evidence="6">
    <location>
        <begin position="132"/>
        <end position="155"/>
    </location>
</feature>
<evidence type="ECO:0000256" key="6">
    <source>
        <dbReference type="SAM" id="Phobius"/>
    </source>
</evidence>
<evidence type="ECO:0000256" key="5">
    <source>
        <dbReference type="ARBA" id="ARBA00023136"/>
    </source>
</evidence>
<keyword evidence="3 6" id="KW-0812">Transmembrane</keyword>
<dbReference type="EMBL" id="JAIVFL010000001">
    <property type="protein sequence ID" value="MCI4674457.1"/>
    <property type="molecule type" value="Genomic_DNA"/>
</dbReference>
<feature type="transmembrane region" description="Helical" evidence="6">
    <location>
        <begin position="104"/>
        <end position="126"/>
    </location>
</feature>
<feature type="transmembrane region" description="Helical" evidence="6">
    <location>
        <begin position="358"/>
        <end position="376"/>
    </location>
</feature>
<keyword evidence="8" id="KW-1185">Reference proteome</keyword>
<feature type="transmembrane region" description="Helical" evidence="6">
    <location>
        <begin position="62"/>
        <end position="84"/>
    </location>
</feature>
<dbReference type="Proteomes" id="UP001139068">
    <property type="component" value="Unassembled WGS sequence"/>
</dbReference>
<feature type="transmembrane region" description="Helical" evidence="6">
    <location>
        <begin position="388"/>
        <end position="406"/>
    </location>
</feature>
<gene>
    <name evidence="7" type="ORF">K9U37_05745</name>
</gene>
<keyword evidence="4 6" id="KW-1133">Transmembrane helix</keyword>
<feature type="transmembrane region" description="Helical" evidence="6">
    <location>
        <begin position="206"/>
        <end position="225"/>
    </location>
</feature>
<dbReference type="PANTHER" id="PTHR30250:SF11">
    <property type="entry name" value="O-ANTIGEN TRANSPORTER-RELATED"/>
    <property type="match status" value="1"/>
</dbReference>
<dbReference type="PANTHER" id="PTHR30250">
    <property type="entry name" value="PST FAMILY PREDICTED COLANIC ACID TRANSPORTER"/>
    <property type="match status" value="1"/>
</dbReference>
<evidence type="ECO:0000256" key="1">
    <source>
        <dbReference type="ARBA" id="ARBA00004651"/>
    </source>
</evidence>
<evidence type="ECO:0000256" key="4">
    <source>
        <dbReference type="ARBA" id="ARBA00022989"/>
    </source>
</evidence>
<feature type="transmembrane region" description="Helical" evidence="6">
    <location>
        <begin position="36"/>
        <end position="56"/>
    </location>
</feature>